<dbReference type="InterPro" id="IPR058240">
    <property type="entry name" value="rSAM_sf"/>
</dbReference>
<dbReference type="Gene3D" id="3.20.20.70">
    <property type="entry name" value="Aldolase class I"/>
    <property type="match status" value="1"/>
</dbReference>
<evidence type="ECO:0000256" key="6">
    <source>
        <dbReference type="ARBA" id="ARBA00023004"/>
    </source>
</evidence>
<dbReference type="PIRSF" id="PIRSF004911">
    <property type="entry name" value="DUF160"/>
    <property type="match status" value="1"/>
</dbReference>
<evidence type="ECO:0000259" key="9">
    <source>
        <dbReference type="PROSITE" id="PS51918"/>
    </source>
</evidence>
<dbReference type="GO" id="GO:0051539">
    <property type="term" value="F:4 iron, 4 sulfur cluster binding"/>
    <property type="evidence" value="ECO:0007669"/>
    <property type="project" value="UniProtKB-KW"/>
</dbReference>
<evidence type="ECO:0000256" key="8">
    <source>
        <dbReference type="PIRSR" id="PIRSR004911-1"/>
    </source>
</evidence>
<protein>
    <submittedName>
        <fullName evidence="10">KamA family protein</fullName>
    </submittedName>
</protein>
<feature type="binding site" evidence="8">
    <location>
        <position position="102"/>
    </location>
    <ligand>
        <name>[4Fe-4S] cluster</name>
        <dbReference type="ChEBI" id="CHEBI:49883"/>
        <note>4Fe-4S-S-AdoMet</note>
    </ligand>
</feature>
<evidence type="ECO:0000256" key="7">
    <source>
        <dbReference type="ARBA" id="ARBA00023014"/>
    </source>
</evidence>
<feature type="binding site" evidence="8">
    <location>
        <position position="98"/>
    </location>
    <ligand>
        <name>[4Fe-4S] cluster</name>
        <dbReference type="ChEBI" id="CHEBI:49883"/>
        <note>4Fe-4S-S-AdoMet</note>
    </ligand>
</feature>
<keyword evidence="7 8" id="KW-0411">Iron-sulfur</keyword>
<evidence type="ECO:0000256" key="1">
    <source>
        <dbReference type="ARBA" id="ARBA00001933"/>
    </source>
</evidence>
<keyword evidence="2 8" id="KW-0004">4Fe-4S</keyword>
<dbReference type="SFLD" id="SFLDS00029">
    <property type="entry name" value="Radical_SAM"/>
    <property type="match status" value="1"/>
</dbReference>
<keyword evidence="5" id="KW-0663">Pyridoxal phosphate</keyword>
<evidence type="ECO:0000313" key="10">
    <source>
        <dbReference type="EMBL" id="SDK46287.1"/>
    </source>
</evidence>
<keyword evidence="3" id="KW-0949">S-adenosyl-L-methionine</keyword>
<dbReference type="OrthoDB" id="21308at2157"/>
<feature type="domain" description="Radical SAM core" evidence="9">
    <location>
        <begin position="84"/>
        <end position="303"/>
    </location>
</feature>
<dbReference type="PROSITE" id="PS51918">
    <property type="entry name" value="RADICAL_SAM"/>
    <property type="match status" value="1"/>
</dbReference>
<dbReference type="AlphaFoldDB" id="A0A1G9C3N8"/>
<keyword evidence="4 8" id="KW-0479">Metal-binding</keyword>
<dbReference type="InterPro" id="IPR003739">
    <property type="entry name" value="Lys_aminomutase/Glu_NH3_mut"/>
</dbReference>
<dbReference type="PANTHER" id="PTHR30538:SF0">
    <property type="entry name" value="L-LYSINE 2,3-AMINOMUTASE AQ_1632-RELATED"/>
    <property type="match status" value="1"/>
</dbReference>
<comment type="cofactor">
    <cofactor evidence="1">
        <name>pyridoxal 5'-phosphate</name>
        <dbReference type="ChEBI" id="CHEBI:597326"/>
    </cofactor>
</comment>
<dbReference type="CDD" id="cd01335">
    <property type="entry name" value="Radical_SAM"/>
    <property type="match status" value="1"/>
</dbReference>
<dbReference type="GO" id="GO:0046872">
    <property type="term" value="F:metal ion binding"/>
    <property type="evidence" value="ECO:0007669"/>
    <property type="project" value="UniProtKB-KW"/>
</dbReference>
<name>A0A1G9C3N8_9EURY</name>
<sequence>MKPKYLVSLEQVANIDAKERAELKRVTDLFAFRSNDYYLSLINWEDLKDPIRRLIIPNPGELEPWGHLDPSSEHRYTRAPGLQHKYRETALMLVSDACGGLCRYCFRKRLFIKDAREVNKDVSKGLDYIRDHPEINNVLLTGGDPLTLETGRLTEIIRQLRDINHIGIIRIGTKMLAYNPYRIINDPALLDMVRQYSLDDKRIYIIAQFNHPRELTEAARQAVSLLQDAGAIVMNQTPLLRGINDHPGVLAGLFNKLASIGIHPYYVFQCRPTVGNKPFAVPVEESYRIFEQARAVCSGLAKRARFVISHATGKIEVVGKTDEYTFFKYNQAANPDDRGRFMIYKSNPNAYWFDDYTELVDEGRVRGPSGAM</sequence>
<evidence type="ECO:0000256" key="5">
    <source>
        <dbReference type="ARBA" id="ARBA00022898"/>
    </source>
</evidence>
<organism evidence="10 11">
    <name type="scientific">Methanoculleus thermophilus</name>
    <dbReference type="NCBI Taxonomy" id="2200"/>
    <lineage>
        <taxon>Archaea</taxon>
        <taxon>Methanobacteriati</taxon>
        <taxon>Methanobacteriota</taxon>
        <taxon>Stenosarchaea group</taxon>
        <taxon>Methanomicrobia</taxon>
        <taxon>Methanomicrobiales</taxon>
        <taxon>Methanomicrobiaceae</taxon>
        <taxon>Methanoculleus</taxon>
    </lineage>
</organism>
<evidence type="ECO:0000256" key="4">
    <source>
        <dbReference type="ARBA" id="ARBA00022723"/>
    </source>
</evidence>
<evidence type="ECO:0000256" key="2">
    <source>
        <dbReference type="ARBA" id="ARBA00022485"/>
    </source>
</evidence>
<gene>
    <name evidence="10" type="ORF">SAMN04488571_11244</name>
</gene>
<dbReference type="NCBIfam" id="TIGR00238">
    <property type="entry name" value="KamA family radical SAM protein"/>
    <property type="match status" value="1"/>
</dbReference>
<dbReference type="GO" id="GO:0003824">
    <property type="term" value="F:catalytic activity"/>
    <property type="evidence" value="ECO:0007669"/>
    <property type="project" value="InterPro"/>
</dbReference>
<reference evidence="10 11" key="1">
    <citation type="submission" date="2016-10" db="EMBL/GenBank/DDBJ databases">
        <authorList>
            <person name="Varghese N."/>
            <person name="Submissions S."/>
        </authorList>
    </citation>
    <scope>NUCLEOTIDE SEQUENCE [LARGE SCALE GENOMIC DNA]</scope>
    <source>
        <strain evidence="10 11">DSM 2373</strain>
    </source>
</reference>
<dbReference type="RefSeq" id="WP_066958331.1">
    <property type="nucleotide sequence ID" value="NZ_BCNX01000009.1"/>
</dbReference>
<dbReference type="STRING" id="2200.GCA_001571405_01910"/>
<accession>A0A1G9C3N8</accession>
<evidence type="ECO:0000313" key="11">
    <source>
        <dbReference type="Proteomes" id="UP000326500"/>
    </source>
</evidence>
<dbReference type="Proteomes" id="UP000326500">
    <property type="component" value="Unassembled WGS sequence"/>
</dbReference>
<dbReference type="SFLD" id="SFLDG01070">
    <property type="entry name" value="PLP-dependent"/>
    <property type="match status" value="1"/>
</dbReference>
<dbReference type="PANTHER" id="PTHR30538">
    <property type="entry name" value="LYSINE 2,3-AMINOMUTASE-RELATED"/>
    <property type="match status" value="1"/>
</dbReference>
<dbReference type="SUPFAM" id="SSF102114">
    <property type="entry name" value="Radical SAM enzymes"/>
    <property type="match status" value="1"/>
</dbReference>
<proteinExistence type="predicted"/>
<evidence type="ECO:0000256" key="3">
    <source>
        <dbReference type="ARBA" id="ARBA00022691"/>
    </source>
</evidence>
<keyword evidence="6" id="KW-0408">Iron</keyword>
<dbReference type="Pfam" id="PF04055">
    <property type="entry name" value="Radical_SAM"/>
    <property type="match status" value="1"/>
</dbReference>
<dbReference type="EMBL" id="FNFT01000012">
    <property type="protein sequence ID" value="SDK46287.1"/>
    <property type="molecule type" value="Genomic_DNA"/>
</dbReference>
<dbReference type="InterPro" id="IPR013785">
    <property type="entry name" value="Aldolase_TIM"/>
</dbReference>
<keyword evidence="11" id="KW-1185">Reference proteome</keyword>
<dbReference type="InterPro" id="IPR007197">
    <property type="entry name" value="rSAM"/>
</dbReference>
<feature type="binding site" evidence="8">
    <location>
        <position position="105"/>
    </location>
    <ligand>
        <name>[4Fe-4S] cluster</name>
        <dbReference type="ChEBI" id="CHEBI:49883"/>
        <note>4Fe-4S-S-AdoMet</note>
    </ligand>
</feature>